<dbReference type="EMBL" id="JFJN01000007">
    <property type="protein sequence ID" value="EZH83634.1"/>
    <property type="molecule type" value="Genomic_DNA"/>
</dbReference>
<evidence type="ECO:0000313" key="3">
    <source>
        <dbReference type="EMBL" id="EZH83634.1"/>
    </source>
</evidence>
<feature type="transmembrane region" description="Helical" evidence="2">
    <location>
        <begin position="21"/>
        <end position="46"/>
    </location>
</feature>
<proteinExistence type="predicted"/>
<reference evidence="4" key="1">
    <citation type="journal article" date="2014" name="Genome Announc.">
        <title>Draft Genome Sequence of the algae degrading bacterium Pseudomonas mendocina AD6.</title>
        <authorList>
            <person name="Barney B.M."/>
            <person name="Lenneman E.M."/>
        </authorList>
    </citation>
    <scope>NUCLEOTIDE SEQUENCE [LARGE SCALE GENOMIC DNA]</scope>
    <source>
        <strain evidence="4">AD6</strain>
    </source>
</reference>
<comment type="caution">
    <text evidence="3">The sequence shown here is derived from an EMBL/GenBank/DDBJ whole genome shotgun (WGS) entry which is preliminary data.</text>
</comment>
<evidence type="ECO:0000256" key="1">
    <source>
        <dbReference type="SAM" id="MobiDB-lite"/>
    </source>
</evidence>
<sequence>MKADMDDMPEYLKTRKQEGPWRMVAIMAIGTGVVVGGVSLFAGGFIERAKTIASGDGLRGDIGLLQPQPKKQESARPQGAVARRETYTPPQTFRTEEPLVIERGGGNDPEPTQPERQTVFNDQNYRPQGAANVVSFNAPVITSETQQLNAPKQKEIVIVGQEEKPGDWVCSYFGGEGSLERRNCKSSMQLHKRNQSYSGNRTPY</sequence>
<evidence type="ECO:0000313" key="4">
    <source>
        <dbReference type="Proteomes" id="UP000023842"/>
    </source>
</evidence>
<name>A0ABP3C187_9GAMM</name>
<dbReference type="RefSeq" id="WP_051563881.1">
    <property type="nucleotide sequence ID" value="NZ_JFJN01000007.1"/>
</dbReference>
<keyword evidence="4" id="KW-1185">Reference proteome</keyword>
<organism evidence="3 4">
    <name type="scientific">Ectopseudomonas composti</name>
    <dbReference type="NCBI Taxonomy" id="658457"/>
    <lineage>
        <taxon>Bacteria</taxon>
        <taxon>Pseudomonadati</taxon>
        <taxon>Pseudomonadota</taxon>
        <taxon>Gammaproteobacteria</taxon>
        <taxon>Pseudomonadales</taxon>
        <taxon>Pseudomonadaceae</taxon>
        <taxon>Ectopseudomonas</taxon>
    </lineage>
</organism>
<keyword evidence="2" id="KW-0812">Transmembrane</keyword>
<gene>
    <name evidence="3" type="ORF">AU05_21105</name>
</gene>
<dbReference type="Proteomes" id="UP000023842">
    <property type="component" value="Unassembled WGS sequence"/>
</dbReference>
<evidence type="ECO:0000256" key="2">
    <source>
        <dbReference type="SAM" id="Phobius"/>
    </source>
</evidence>
<keyword evidence="2" id="KW-0472">Membrane</keyword>
<protein>
    <submittedName>
        <fullName evidence="3">Uncharacterized protein</fullName>
    </submittedName>
</protein>
<accession>A0ABP3C187</accession>
<keyword evidence="2" id="KW-1133">Transmembrane helix</keyword>
<feature type="region of interest" description="Disordered" evidence="1">
    <location>
        <begin position="63"/>
        <end position="115"/>
    </location>
</feature>